<proteinExistence type="predicted"/>
<feature type="compositionally biased region" description="Basic residues" evidence="1">
    <location>
        <begin position="11"/>
        <end position="22"/>
    </location>
</feature>
<organism evidence="2 3">
    <name type="scientific">Papaver atlanticum</name>
    <dbReference type="NCBI Taxonomy" id="357466"/>
    <lineage>
        <taxon>Eukaryota</taxon>
        <taxon>Viridiplantae</taxon>
        <taxon>Streptophyta</taxon>
        <taxon>Embryophyta</taxon>
        <taxon>Tracheophyta</taxon>
        <taxon>Spermatophyta</taxon>
        <taxon>Magnoliopsida</taxon>
        <taxon>Ranunculales</taxon>
        <taxon>Papaveraceae</taxon>
        <taxon>Papaveroideae</taxon>
        <taxon>Papaver</taxon>
    </lineage>
</organism>
<accession>A0AAD4T4N4</accession>
<dbReference type="InterPro" id="IPR036188">
    <property type="entry name" value="FAD/NAD-bd_sf"/>
</dbReference>
<gene>
    <name evidence="2" type="ORF">MKW98_026415</name>
</gene>
<evidence type="ECO:0000256" key="1">
    <source>
        <dbReference type="SAM" id="MobiDB-lite"/>
    </source>
</evidence>
<keyword evidence="3" id="KW-1185">Reference proteome</keyword>
<dbReference type="SUPFAM" id="SSF51905">
    <property type="entry name" value="FAD/NAD(P)-binding domain"/>
    <property type="match status" value="1"/>
</dbReference>
<name>A0AAD4T4N4_9MAGN</name>
<dbReference type="PANTHER" id="PTHR42842">
    <property type="entry name" value="FAD/NAD(P)-BINDING OXIDOREDUCTASE"/>
    <property type="match status" value="1"/>
</dbReference>
<dbReference type="AlphaFoldDB" id="A0AAD4T4N4"/>
<feature type="region of interest" description="Disordered" evidence="1">
    <location>
        <begin position="1"/>
        <end position="33"/>
    </location>
</feature>
<dbReference type="EMBL" id="JAJJMB010006035">
    <property type="protein sequence ID" value="KAI3936235.1"/>
    <property type="molecule type" value="Genomic_DNA"/>
</dbReference>
<dbReference type="Gene3D" id="3.50.50.60">
    <property type="entry name" value="FAD/NAD(P)-binding domain"/>
    <property type="match status" value="1"/>
</dbReference>
<dbReference type="InterPro" id="IPR028348">
    <property type="entry name" value="FAD-binding_protein"/>
</dbReference>
<feature type="compositionally biased region" description="Basic and acidic residues" evidence="1">
    <location>
        <begin position="1"/>
        <end position="10"/>
    </location>
</feature>
<evidence type="ECO:0000313" key="2">
    <source>
        <dbReference type="EMBL" id="KAI3936235.1"/>
    </source>
</evidence>
<dbReference type="Proteomes" id="UP001202328">
    <property type="component" value="Unassembled WGS sequence"/>
</dbReference>
<evidence type="ECO:0000313" key="3">
    <source>
        <dbReference type="Proteomes" id="UP001202328"/>
    </source>
</evidence>
<protein>
    <submittedName>
        <fullName evidence="2">Uncharacterized protein</fullName>
    </submittedName>
</protein>
<reference evidence="2" key="1">
    <citation type="submission" date="2022-04" db="EMBL/GenBank/DDBJ databases">
        <title>A functionally conserved STORR gene fusion in Papaver species that diverged 16.8 million years ago.</title>
        <authorList>
            <person name="Catania T."/>
        </authorList>
    </citation>
    <scope>NUCLEOTIDE SEQUENCE</scope>
    <source>
        <strain evidence="2">S-188037</strain>
    </source>
</reference>
<sequence length="106" mass="11677">MDRSGGEIGRRLKKMPRTKGKNKGSAGTWSDGKLVTKIGRNSDSVTAVMKILVHFGAPENMLVDGKPHLGTDRLIPLLLNFRPHLQDLGVTIKFGTRVDDLLVEKE</sequence>
<comment type="caution">
    <text evidence="2">The sequence shown here is derived from an EMBL/GenBank/DDBJ whole genome shotgun (WGS) entry which is preliminary data.</text>
</comment>
<dbReference type="PANTHER" id="PTHR42842:SF3">
    <property type="entry name" value="FAD_NAD(P)-BINDING OXIDOREDUCTASE FAMILY PROTEIN"/>
    <property type="match status" value="1"/>
</dbReference>